<dbReference type="EMBL" id="FUYB01000008">
    <property type="protein sequence ID" value="SKA79804.1"/>
    <property type="molecule type" value="Genomic_DNA"/>
</dbReference>
<gene>
    <name evidence="2" type="ORF">SAMN02745130_02063</name>
</gene>
<dbReference type="InterPro" id="IPR001173">
    <property type="entry name" value="Glyco_trans_2-like"/>
</dbReference>
<dbReference type="STRING" id="92487.SAMN02745130_02063"/>
<feature type="domain" description="Glycosyltransferase 2-like" evidence="1">
    <location>
        <begin position="9"/>
        <end position="179"/>
    </location>
</feature>
<evidence type="ECO:0000313" key="2">
    <source>
        <dbReference type="EMBL" id="SKA79804.1"/>
    </source>
</evidence>
<dbReference type="SUPFAM" id="SSF53448">
    <property type="entry name" value="Nucleotide-diphospho-sugar transferases"/>
    <property type="match status" value="1"/>
</dbReference>
<name>A0A1T4WR24_9GAMM</name>
<dbReference type="GO" id="GO:0016758">
    <property type="term" value="F:hexosyltransferase activity"/>
    <property type="evidence" value="ECO:0007669"/>
    <property type="project" value="UniProtKB-ARBA"/>
</dbReference>
<dbReference type="InterPro" id="IPR029044">
    <property type="entry name" value="Nucleotide-diphossugar_trans"/>
</dbReference>
<dbReference type="Proteomes" id="UP000190460">
    <property type="component" value="Unassembled WGS sequence"/>
</dbReference>
<protein>
    <submittedName>
        <fullName evidence="2">Glycosyltransferase involved in cell wall bisynthesis</fullName>
    </submittedName>
</protein>
<dbReference type="Gene3D" id="3.90.550.10">
    <property type="entry name" value="Spore Coat Polysaccharide Biosynthesis Protein SpsA, Chain A"/>
    <property type="match status" value="1"/>
</dbReference>
<dbReference type="AlphaFoldDB" id="A0A1T4WR24"/>
<dbReference type="RefSeq" id="WP_078922523.1">
    <property type="nucleotide sequence ID" value="NZ_FUYB01000008.1"/>
</dbReference>
<evidence type="ECO:0000313" key="3">
    <source>
        <dbReference type="Proteomes" id="UP000190460"/>
    </source>
</evidence>
<sequence length="431" mass="50694">MRANTPAVSIIIPAYQHAAWIEQALDSVAAQSFKSWELIIIDDASRDQSWNLIMSWVKQHPQFAIRCLQHTQNQGAAATLNEGLSLAAGDYIAILNSDDAWYPQRLERLHKLAEQQGYDFLVTGVDLWDANSKSKAASEPDWLAWYQGLVADYQKHQNLLRTLLRGNFCISTSNFFFRRHCFLAQGGFADLRYVHDYEYVLRLYRAGFKLTCLWQESLLHYRLHTTNTIREKPLAAIEENMQMLLNNLGLLAEQLTPTSLMGLQIQLRDLYRYTREEWLTALHQRLVARETTLMRLVNDRDKWIQERNQWIAERDQLIQQQQVWVQERDGWIAERDQQIQGLQHVLAQHRTWIEERDAWIAERDQLIQNQQHWLSEREHWLAERESALAKARELHTEVINCRAFRLGNALLNPLRFLRARVVPEKRRVGHA</sequence>
<dbReference type="PANTHER" id="PTHR22916:SF3">
    <property type="entry name" value="UDP-GLCNAC:BETAGAL BETA-1,3-N-ACETYLGLUCOSAMINYLTRANSFERASE-LIKE PROTEIN 1"/>
    <property type="match status" value="1"/>
</dbReference>
<organism evidence="2 3">
    <name type="scientific">Thiothrix eikelboomii</name>
    <dbReference type="NCBI Taxonomy" id="92487"/>
    <lineage>
        <taxon>Bacteria</taxon>
        <taxon>Pseudomonadati</taxon>
        <taxon>Pseudomonadota</taxon>
        <taxon>Gammaproteobacteria</taxon>
        <taxon>Thiotrichales</taxon>
        <taxon>Thiotrichaceae</taxon>
        <taxon>Thiothrix</taxon>
    </lineage>
</organism>
<dbReference type="Pfam" id="PF00535">
    <property type="entry name" value="Glycos_transf_2"/>
    <property type="match status" value="1"/>
</dbReference>
<reference evidence="2 3" key="1">
    <citation type="submission" date="2017-02" db="EMBL/GenBank/DDBJ databases">
        <authorList>
            <person name="Peterson S.W."/>
        </authorList>
    </citation>
    <scope>NUCLEOTIDE SEQUENCE [LARGE SCALE GENOMIC DNA]</scope>
    <source>
        <strain evidence="2 3">ATCC 49788</strain>
    </source>
</reference>
<proteinExistence type="predicted"/>
<accession>A0A1T4WR24</accession>
<dbReference type="PANTHER" id="PTHR22916">
    <property type="entry name" value="GLYCOSYLTRANSFERASE"/>
    <property type="match status" value="1"/>
</dbReference>
<evidence type="ECO:0000259" key="1">
    <source>
        <dbReference type="Pfam" id="PF00535"/>
    </source>
</evidence>
<keyword evidence="2" id="KW-0808">Transferase</keyword>
<dbReference type="OrthoDB" id="9802649at2"/>
<keyword evidence="3" id="KW-1185">Reference proteome</keyword>